<dbReference type="GO" id="GO:0000166">
    <property type="term" value="F:nucleotide binding"/>
    <property type="evidence" value="ECO:0007669"/>
    <property type="project" value="UniProtKB-KW"/>
</dbReference>
<keyword evidence="2" id="KW-1277">Toxin-antitoxin system</keyword>
<evidence type="ECO:0008006" key="9">
    <source>
        <dbReference type="Google" id="ProtNLM"/>
    </source>
</evidence>
<keyword evidence="5" id="KW-0378">Hydrolase</keyword>
<dbReference type="GO" id="GO:0110001">
    <property type="term" value="C:toxin-antitoxin complex"/>
    <property type="evidence" value="ECO:0007669"/>
    <property type="project" value="InterPro"/>
</dbReference>
<name>A0A2U2DUE4_9HYPH</name>
<dbReference type="Pfam" id="PF01934">
    <property type="entry name" value="HepT-like"/>
    <property type="match status" value="1"/>
</dbReference>
<dbReference type="PANTHER" id="PTHR34139:SF1">
    <property type="entry name" value="RNASE MJ1380-RELATED"/>
    <property type="match status" value="1"/>
</dbReference>
<gene>
    <name evidence="7" type="ORF">DEM27_04555</name>
</gene>
<keyword evidence="1" id="KW-0597">Phosphoprotein</keyword>
<protein>
    <recommendedName>
        <fullName evidence="9">DUF86 domain-containing protein</fullName>
    </recommendedName>
</protein>
<evidence type="ECO:0000313" key="8">
    <source>
        <dbReference type="Proteomes" id="UP000245252"/>
    </source>
</evidence>
<proteinExistence type="inferred from homology"/>
<evidence type="ECO:0000256" key="2">
    <source>
        <dbReference type="ARBA" id="ARBA00022649"/>
    </source>
</evidence>
<reference evidence="7 8" key="1">
    <citation type="submission" date="2018-05" db="EMBL/GenBank/DDBJ databases">
        <title>The draft genome of strain NS-104.</title>
        <authorList>
            <person name="Hang P."/>
            <person name="Jiang J."/>
        </authorList>
    </citation>
    <scope>NUCLEOTIDE SEQUENCE [LARGE SCALE GENOMIC DNA]</scope>
    <source>
        <strain evidence="7 8">NS-104</strain>
    </source>
</reference>
<dbReference type="OrthoDB" id="4829434at2"/>
<keyword evidence="8" id="KW-1185">Reference proteome</keyword>
<evidence type="ECO:0000256" key="6">
    <source>
        <dbReference type="ARBA" id="ARBA00024207"/>
    </source>
</evidence>
<organism evidence="7 8">
    <name type="scientific">Metarhizobium album</name>
    <dbReference type="NCBI Taxonomy" id="2182425"/>
    <lineage>
        <taxon>Bacteria</taxon>
        <taxon>Pseudomonadati</taxon>
        <taxon>Pseudomonadota</taxon>
        <taxon>Alphaproteobacteria</taxon>
        <taxon>Hyphomicrobiales</taxon>
        <taxon>Rhizobiaceae</taxon>
        <taxon>Metarhizobium</taxon>
    </lineage>
</organism>
<comment type="similarity">
    <text evidence="6">Belongs to the HepT RNase toxin family.</text>
</comment>
<dbReference type="GO" id="GO:0016787">
    <property type="term" value="F:hydrolase activity"/>
    <property type="evidence" value="ECO:0007669"/>
    <property type="project" value="UniProtKB-KW"/>
</dbReference>
<evidence type="ECO:0000256" key="1">
    <source>
        <dbReference type="ARBA" id="ARBA00022553"/>
    </source>
</evidence>
<evidence type="ECO:0000256" key="3">
    <source>
        <dbReference type="ARBA" id="ARBA00022722"/>
    </source>
</evidence>
<dbReference type="EMBL" id="QFBC01000002">
    <property type="protein sequence ID" value="PWE56920.1"/>
    <property type="molecule type" value="Genomic_DNA"/>
</dbReference>
<dbReference type="InterPro" id="IPR008201">
    <property type="entry name" value="HepT-like"/>
</dbReference>
<comment type="caution">
    <text evidence="7">The sequence shown here is derived from an EMBL/GenBank/DDBJ whole genome shotgun (WGS) entry which is preliminary data.</text>
</comment>
<keyword evidence="3" id="KW-0540">Nuclease</keyword>
<dbReference type="Gene3D" id="1.20.120.580">
    <property type="entry name" value="bsu32300-like"/>
    <property type="match status" value="1"/>
</dbReference>
<dbReference type="Proteomes" id="UP000245252">
    <property type="component" value="Unassembled WGS sequence"/>
</dbReference>
<dbReference type="GO" id="GO:0004540">
    <property type="term" value="F:RNA nuclease activity"/>
    <property type="evidence" value="ECO:0007669"/>
    <property type="project" value="InterPro"/>
</dbReference>
<keyword evidence="4" id="KW-0547">Nucleotide-binding</keyword>
<evidence type="ECO:0000256" key="4">
    <source>
        <dbReference type="ARBA" id="ARBA00022741"/>
    </source>
</evidence>
<dbReference type="PANTHER" id="PTHR34139">
    <property type="entry name" value="UPF0331 PROTEIN MJ0127"/>
    <property type="match status" value="1"/>
</dbReference>
<dbReference type="InterPro" id="IPR037038">
    <property type="entry name" value="HepT-like_sf"/>
</dbReference>
<evidence type="ECO:0000313" key="7">
    <source>
        <dbReference type="EMBL" id="PWE56920.1"/>
    </source>
</evidence>
<dbReference type="InterPro" id="IPR051813">
    <property type="entry name" value="HepT_RNase_toxin"/>
</dbReference>
<accession>A0A2U2DUE4</accession>
<evidence type="ECO:0000256" key="5">
    <source>
        <dbReference type="ARBA" id="ARBA00022801"/>
    </source>
</evidence>
<dbReference type="AlphaFoldDB" id="A0A2U2DUE4"/>
<sequence length="77" mass="8938">MSLLMASEIAVQLIRNHADFVAEHPEFPWEAMRGMKNRIAHGYFDIDPQKVWSTAKDDVPDLVDKLHALRHWRAQGE</sequence>